<name>A0AAD7T6T0_9TELE</name>
<dbReference type="EMBL" id="JAINUG010000010">
    <property type="protein sequence ID" value="KAJ8415023.1"/>
    <property type="molecule type" value="Genomic_DNA"/>
</dbReference>
<protein>
    <submittedName>
        <fullName evidence="1">Uncharacterized protein</fullName>
    </submittedName>
</protein>
<keyword evidence="2" id="KW-1185">Reference proteome</keyword>
<dbReference type="AlphaFoldDB" id="A0AAD7T6T0"/>
<evidence type="ECO:0000313" key="1">
    <source>
        <dbReference type="EMBL" id="KAJ8415023.1"/>
    </source>
</evidence>
<sequence>MYLYTAEAWGCDAAITPAAIERVSPKGVIPLPQTTSPAFGAFQGRDSPLPSSIRASAQRPLAPDTATRGIIHCFKAVPVCKPRSREQRDRQSAASLIRRLARCGGGAAARYRCRCAATAVTNRNWQLSRAPSSGRCCRRGAIIDPQITRTCLLFGTYGRMFLRLRDLPL</sequence>
<reference evidence="1" key="1">
    <citation type="journal article" date="2023" name="Science">
        <title>Genome structures resolve the early diversification of teleost fishes.</title>
        <authorList>
            <person name="Parey E."/>
            <person name="Louis A."/>
            <person name="Montfort J."/>
            <person name="Bouchez O."/>
            <person name="Roques C."/>
            <person name="Iampietro C."/>
            <person name="Lluch J."/>
            <person name="Castinel A."/>
            <person name="Donnadieu C."/>
            <person name="Desvignes T."/>
            <person name="Floi Bucao C."/>
            <person name="Jouanno E."/>
            <person name="Wen M."/>
            <person name="Mejri S."/>
            <person name="Dirks R."/>
            <person name="Jansen H."/>
            <person name="Henkel C."/>
            <person name="Chen W.J."/>
            <person name="Zahm M."/>
            <person name="Cabau C."/>
            <person name="Klopp C."/>
            <person name="Thompson A.W."/>
            <person name="Robinson-Rechavi M."/>
            <person name="Braasch I."/>
            <person name="Lecointre G."/>
            <person name="Bobe J."/>
            <person name="Postlethwait J.H."/>
            <person name="Berthelot C."/>
            <person name="Roest Crollius H."/>
            <person name="Guiguen Y."/>
        </authorList>
    </citation>
    <scope>NUCLEOTIDE SEQUENCE</scope>
    <source>
        <strain evidence="1">NC1722</strain>
    </source>
</reference>
<dbReference type="Proteomes" id="UP001221898">
    <property type="component" value="Unassembled WGS sequence"/>
</dbReference>
<accession>A0AAD7T6T0</accession>
<organism evidence="1 2">
    <name type="scientific">Aldrovandia affinis</name>
    <dbReference type="NCBI Taxonomy" id="143900"/>
    <lineage>
        <taxon>Eukaryota</taxon>
        <taxon>Metazoa</taxon>
        <taxon>Chordata</taxon>
        <taxon>Craniata</taxon>
        <taxon>Vertebrata</taxon>
        <taxon>Euteleostomi</taxon>
        <taxon>Actinopterygii</taxon>
        <taxon>Neopterygii</taxon>
        <taxon>Teleostei</taxon>
        <taxon>Notacanthiformes</taxon>
        <taxon>Halosauridae</taxon>
        <taxon>Aldrovandia</taxon>
    </lineage>
</organism>
<evidence type="ECO:0000313" key="2">
    <source>
        <dbReference type="Proteomes" id="UP001221898"/>
    </source>
</evidence>
<comment type="caution">
    <text evidence="1">The sequence shown here is derived from an EMBL/GenBank/DDBJ whole genome shotgun (WGS) entry which is preliminary data.</text>
</comment>
<proteinExistence type="predicted"/>
<gene>
    <name evidence="1" type="ORF">AAFF_G00007210</name>
</gene>